<sequence length="161" mass="18864">MSKLKRKNMSVPLSIELLFDNEKLDLIKTMGLLYACFLQNKKKYRKISELVFYYSLVNFDLIKLFETGEENRSKISPNLYFRFQNKINQILLNLSDLNFIEIKGNLSFKTGDLAAKLTKGGLEFYEEMDSEYFSKLVEDYIYAMNQVDYTANNLKVLRGIS</sequence>
<reference evidence="1 3" key="1">
    <citation type="submission" date="2018-03" db="EMBL/GenBank/DDBJ databases">
        <title>The complete genome of bacterial strain SGAir0260.</title>
        <authorList>
            <person name="Schuster S.C."/>
        </authorList>
    </citation>
    <scope>NUCLEOTIDE SEQUENCE [LARGE SCALE GENOMIC DNA]</scope>
    <source>
        <strain evidence="1 3">SGAir0260</strain>
    </source>
</reference>
<gene>
    <name evidence="1" type="ORF">C1N66_01085</name>
    <name evidence="2" type="ORF">C1N66_11285</name>
</gene>
<dbReference type="AlphaFoldDB" id="A0A6I7EHW3"/>
<name>A0A6I7EHW3_BACCE</name>
<accession>A0A6I7EHW3</accession>
<proteinExistence type="predicted"/>
<dbReference type="Proteomes" id="UP000464780">
    <property type="component" value="Chromosome"/>
</dbReference>
<protein>
    <submittedName>
        <fullName evidence="1">Uncharacterized protein</fullName>
    </submittedName>
</protein>
<evidence type="ECO:0000313" key="2">
    <source>
        <dbReference type="EMBL" id="QHV43666.1"/>
    </source>
</evidence>
<evidence type="ECO:0000313" key="3">
    <source>
        <dbReference type="Proteomes" id="UP000464780"/>
    </source>
</evidence>
<dbReference type="EMBL" id="CP028009">
    <property type="protein sequence ID" value="QHV43666.1"/>
    <property type="molecule type" value="Genomic_DNA"/>
</dbReference>
<dbReference type="EMBL" id="CP028009">
    <property type="protein sequence ID" value="QHV41834.1"/>
    <property type="molecule type" value="Genomic_DNA"/>
</dbReference>
<dbReference type="RefSeq" id="WP_000040281.1">
    <property type="nucleotide sequence ID" value="NZ_CP028009.1"/>
</dbReference>
<evidence type="ECO:0000313" key="1">
    <source>
        <dbReference type="EMBL" id="QHV41834.1"/>
    </source>
</evidence>
<organism evidence="1 3">
    <name type="scientific">Bacillus cereus</name>
    <dbReference type="NCBI Taxonomy" id="1396"/>
    <lineage>
        <taxon>Bacteria</taxon>
        <taxon>Bacillati</taxon>
        <taxon>Bacillota</taxon>
        <taxon>Bacilli</taxon>
        <taxon>Bacillales</taxon>
        <taxon>Bacillaceae</taxon>
        <taxon>Bacillus</taxon>
        <taxon>Bacillus cereus group</taxon>
    </lineage>
</organism>